<gene>
    <name evidence="1" type="ORF">TSG867_LOCUS32964</name>
</gene>
<protein>
    <recommendedName>
        <fullName evidence="3">MULE transposase domain-containing protein</fullName>
    </recommendedName>
</protein>
<evidence type="ECO:0000313" key="2">
    <source>
        <dbReference type="Proteomes" id="UP000663862"/>
    </source>
</evidence>
<proteinExistence type="predicted"/>
<dbReference type="EMBL" id="CAJOBQ010008597">
    <property type="protein sequence ID" value="CAF4693073.1"/>
    <property type="molecule type" value="Genomic_DNA"/>
</dbReference>
<evidence type="ECO:0008006" key="3">
    <source>
        <dbReference type="Google" id="ProtNLM"/>
    </source>
</evidence>
<name>A0A821I0A0_9BILA</name>
<sequence length="156" mass="18246">AFVPVLDAIKAFNLIADDFEDEVDDFLGYFEKIWIGKPEKRGTSRKKPLFPIEIWNVYDRAVANLPRSNNSIEGWHNAFEKRVAIVHPTITKLTEKIRREQSKFEVDIAQIRQGQEPKPKKLKYRKLDERIKRLVDDYENVDLGEYLKGLAVNMSL</sequence>
<dbReference type="AlphaFoldDB" id="A0A821I0A0"/>
<feature type="non-terminal residue" evidence="1">
    <location>
        <position position="1"/>
    </location>
</feature>
<organism evidence="1 2">
    <name type="scientific">Rotaria socialis</name>
    <dbReference type="NCBI Taxonomy" id="392032"/>
    <lineage>
        <taxon>Eukaryota</taxon>
        <taxon>Metazoa</taxon>
        <taxon>Spiralia</taxon>
        <taxon>Gnathifera</taxon>
        <taxon>Rotifera</taxon>
        <taxon>Eurotatoria</taxon>
        <taxon>Bdelloidea</taxon>
        <taxon>Philodinida</taxon>
        <taxon>Philodinidae</taxon>
        <taxon>Rotaria</taxon>
    </lineage>
</organism>
<comment type="caution">
    <text evidence="1">The sequence shown here is derived from an EMBL/GenBank/DDBJ whole genome shotgun (WGS) entry which is preliminary data.</text>
</comment>
<reference evidence="1" key="1">
    <citation type="submission" date="2021-02" db="EMBL/GenBank/DDBJ databases">
        <authorList>
            <person name="Nowell W R."/>
        </authorList>
    </citation>
    <scope>NUCLEOTIDE SEQUENCE</scope>
</reference>
<evidence type="ECO:0000313" key="1">
    <source>
        <dbReference type="EMBL" id="CAF4693073.1"/>
    </source>
</evidence>
<accession>A0A821I0A0</accession>
<dbReference type="Proteomes" id="UP000663862">
    <property type="component" value="Unassembled WGS sequence"/>
</dbReference>